<accession>A0A926XX92</accession>
<dbReference type="RefSeq" id="WP_190887573.1">
    <property type="nucleotide sequence ID" value="NZ_JACWZY010000010.1"/>
</dbReference>
<evidence type="ECO:0008006" key="3">
    <source>
        <dbReference type="Google" id="ProtNLM"/>
    </source>
</evidence>
<sequence length="175" mass="19365">MKNAYVFVLAVGLLAACGKSEKKEENTTSATTDSTVVAAPKPKNCQSILKADKLGKSNEYQESAKPMKFTLTLDQDTSATSTEKGCYFNNTATILAVKKSGSRVFKRTLAKDDIAYFSKNDELIARSVLQNATYKPTFNGQRYVTITVRLIDPVGEKKSDYLVFMNYFGEIVKVK</sequence>
<protein>
    <recommendedName>
        <fullName evidence="3">Lipoprotein</fullName>
    </recommendedName>
</protein>
<evidence type="ECO:0000313" key="2">
    <source>
        <dbReference type="Proteomes" id="UP000598820"/>
    </source>
</evidence>
<comment type="caution">
    <text evidence="1">The sequence shown here is derived from an EMBL/GenBank/DDBJ whole genome shotgun (WGS) entry which is preliminary data.</text>
</comment>
<dbReference type="EMBL" id="JACWZY010000010">
    <property type="protein sequence ID" value="MBD2701716.1"/>
    <property type="molecule type" value="Genomic_DNA"/>
</dbReference>
<proteinExistence type="predicted"/>
<name>A0A926XX92_9BACT</name>
<reference evidence="1" key="1">
    <citation type="submission" date="2020-09" db="EMBL/GenBank/DDBJ databases">
        <authorList>
            <person name="Kim M.K."/>
        </authorList>
    </citation>
    <scope>NUCLEOTIDE SEQUENCE</scope>
    <source>
        <strain evidence="1">BT702</strain>
    </source>
</reference>
<gene>
    <name evidence="1" type="ORF">IC229_13785</name>
</gene>
<dbReference type="AlphaFoldDB" id="A0A926XX92"/>
<evidence type="ECO:0000313" key="1">
    <source>
        <dbReference type="EMBL" id="MBD2701716.1"/>
    </source>
</evidence>
<dbReference type="PROSITE" id="PS51257">
    <property type="entry name" value="PROKAR_LIPOPROTEIN"/>
    <property type="match status" value="1"/>
</dbReference>
<dbReference type="Proteomes" id="UP000598820">
    <property type="component" value="Unassembled WGS sequence"/>
</dbReference>
<organism evidence="1 2">
    <name type="scientific">Spirosoma profusum</name>
    <dbReference type="NCBI Taxonomy" id="2771354"/>
    <lineage>
        <taxon>Bacteria</taxon>
        <taxon>Pseudomonadati</taxon>
        <taxon>Bacteroidota</taxon>
        <taxon>Cytophagia</taxon>
        <taxon>Cytophagales</taxon>
        <taxon>Cytophagaceae</taxon>
        <taxon>Spirosoma</taxon>
    </lineage>
</organism>
<keyword evidence="2" id="KW-1185">Reference proteome</keyword>